<feature type="non-terminal residue" evidence="5">
    <location>
        <position position="410"/>
    </location>
</feature>
<evidence type="ECO:0000256" key="2">
    <source>
        <dbReference type="ARBA" id="ARBA00022801"/>
    </source>
</evidence>
<reference evidence="5" key="1">
    <citation type="journal article" date="2014" name="Front. Microbiol.">
        <title>High frequency of phylogenetically diverse reductive dehalogenase-homologous genes in deep subseafloor sedimentary metagenomes.</title>
        <authorList>
            <person name="Kawai M."/>
            <person name="Futagami T."/>
            <person name="Toyoda A."/>
            <person name="Takaki Y."/>
            <person name="Nishi S."/>
            <person name="Hori S."/>
            <person name="Arai W."/>
            <person name="Tsubouchi T."/>
            <person name="Morono Y."/>
            <person name="Uchiyama I."/>
            <person name="Ito T."/>
            <person name="Fujiyama A."/>
            <person name="Inagaki F."/>
            <person name="Takami H."/>
        </authorList>
    </citation>
    <scope>NUCLEOTIDE SEQUENCE</scope>
    <source>
        <strain evidence="5">Expedition CK06-06</strain>
    </source>
</reference>
<evidence type="ECO:0000259" key="4">
    <source>
        <dbReference type="Pfam" id="PF00933"/>
    </source>
</evidence>
<comment type="caution">
    <text evidence="5">The sequence shown here is derived from an EMBL/GenBank/DDBJ whole genome shotgun (WGS) entry which is preliminary data.</text>
</comment>
<dbReference type="PANTHER" id="PTHR30480">
    <property type="entry name" value="BETA-HEXOSAMINIDASE-RELATED"/>
    <property type="match status" value="1"/>
</dbReference>
<name>X0Z8M0_9ZZZZ</name>
<sequence>MDTIILKKLLSGMTLEEKIGQMFQVGFNGKKVTSDIKEMIEDYYVGGIIYFRRNIESLQQVSSLSNKLQILSARKRPGLPLAISTDQEGGMVNRLAGGTHFPGNMVLGAARKSSLAERAGRAIAGQLKAVGINMDFAPVLDISNNPLNSVIGTRSFGGDPLLVADLGVAFIKGMQEEGIIACAKHFPGHGDTAVDSHLDLPVIECSRERLEKVEIYPFRQAIGAGVDSIMTAHICVPALESRKGIPATLSYSILTDLLRGELGYAGVTITDCLEMKAIADNFSATEASVMAIEAGSDIVLVSHSLDKQKVAIEAVAKAVKAGRIIEKRINQSVLRILRLKEKRIGLKSPPVSDYRKINKKTEEEIAYEISKAGVTLVKDEDNLIPINRSNDKKVLVIDFPLKRLSMAEDD</sequence>
<gene>
    <name evidence="5" type="ORF">S01H4_00862</name>
</gene>
<dbReference type="Gene3D" id="3.40.50.1700">
    <property type="entry name" value="Glycoside hydrolase family 3 C-terminal domain"/>
    <property type="match status" value="1"/>
</dbReference>
<dbReference type="InterPro" id="IPR050226">
    <property type="entry name" value="NagZ_Beta-hexosaminidase"/>
</dbReference>
<evidence type="ECO:0000256" key="1">
    <source>
        <dbReference type="ARBA" id="ARBA00005336"/>
    </source>
</evidence>
<protein>
    <recommendedName>
        <fullName evidence="4">Glycoside hydrolase family 3 N-terminal domain-containing protein</fullName>
    </recommendedName>
</protein>
<dbReference type="InterPro" id="IPR001764">
    <property type="entry name" value="Glyco_hydro_3_N"/>
</dbReference>
<dbReference type="GO" id="GO:0005975">
    <property type="term" value="P:carbohydrate metabolic process"/>
    <property type="evidence" value="ECO:0007669"/>
    <property type="project" value="InterPro"/>
</dbReference>
<proteinExistence type="inferred from homology"/>
<dbReference type="InterPro" id="IPR017853">
    <property type="entry name" value="GH"/>
</dbReference>
<dbReference type="GO" id="GO:0004553">
    <property type="term" value="F:hydrolase activity, hydrolyzing O-glycosyl compounds"/>
    <property type="evidence" value="ECO:0007669"/>
    <property type="project" value="InterPro"/>
</dbReference>
<dbReference type="NCBIfam" id="NF003740">
    <property type="entry name" value="PRK05337.1"/>
    <property type="match status" value="1"/>
</dbReference>
<evidence type="ECO:0000313" key="5">
    <source>
        <dbReference type="EMBL" id="GAG65479.1"/>
    </source>
</evidence>
<dbReference type="InterPro" id="IPR036962">
    <property type="entry name" value="Glyco_hydro_3_N_sf"/>
</dbReference>
<dbReference type="Pfam" id="PF00933">
    <property type="entry name" value="Glyco_hydro_3"/>
    <property type="match status" value="1"/>
</dbReference>
<dbReference type="PRINTS" id="PR00133">
    <property type="entry name" value="GLHYDRLASE3"/>
</dbReference>
<keyword evidence="3" id="KW-0326">Glycosidase</keyword>
<keyword evidence="2" id="KW-0378">Hydrolase</keyword>
<dbReference type="Gene3D" id="3.20.20.300">
    <property type="entry name" value="Glycoside hydrolase, family 3, N-terminal domain"/>
    <property type="match status" value="1"/>
</dbReference>
<evidence type="ECO:0000256" key="3">
    <source>
        <dbReference type="ARBA" id="ARBA00023295"/>
    </source>
</evidence>
<comment type="similarity">
    <text evidence="1">Belongs to the glycosyl hydrolase 3 family.</text>
</comment>
<feature type="domain" description="Glycoside hydrolase family 3 N-terminal" evidence="4">
    <location>
        <begin position="14"/>
        <end position="339"/>
    </location>
</feature>
<accession>X0Z8M0</accession>
<dbReference type="SUPFAM" id="SSF51445">
    <property type="entry name" value="(Trans)glycosidases"/>
    <property type="match status" value="1"/>
</dbReference>
<organism evidence="5">
    <name type="scientific">marine sediment metagenome</name>
    <dbReference type="NCBI Taxonomy" id="412755"/>
    <lineage>
        <taxon>unclassified sequences</taxon>
        <taxon>metagenomes</taxon>
        <taxon>ecological metagenomes</taxon>
    </lineage>
</organism>
<dbReference type="GO" id="GO:0009254">
    <property type="term" value="P:peptidoglycan turnover"/>
    <property type="evidence" value="ECO:0007669"/>
    <property type="project" value="TreeGrafter"/>
</dbReference>
<dbReference type="InterPro" id="IPR036881">
    <property type="entry name" value="Glyco_hydro_3_C_sf"/>
</dbReference>
<dbReference type="EMBL" id="BART01000135">
    <property type="protein sequence ID" value="GAG65479.1"/>
    <property type="molecule type" value="Genomic_DNA"/>
</dbReference>
<dbReference type="AlphaFoldDB" id="X0Z8M0"/>
<dbReference type="PANTHER" id="PTHR30480:SF16">
    <property type="entry name" value="GLYCOSIDE HYDROLASE FAMILY 3 DOMAIN PROTEIN"/>
    <property type="match status" value="1"/>
</dbReference>